<dbReference type="Proteomes" id="UP000193411">
    <property type="component" value="Unassembled WGS sequence"/>
</dbReference>
<comment type="caution">
    <text evidence="1">The sequence shown here is derived from an EMBL/GenBank/DDBJ whole genome shotgun (WGS) entry which is preliminary data.</text>
</comment>
<dbReference type="EMBL" id="MCFL01000020">
    <property type="protein sequence ID" value="ORZ35877.1"/>
    <property type="molecule type" value="Genomic_DNA"/>
</dbReference>
<accession>A0A1Y2HMN5</accession>
<keyword evidence="2" id="KW-1185">Reference proteome</keyword>
<name>A0A1Y2HMN5_9FUNG</name>
<evidence type="ECO:0000313" key="1">
    <source>
        <dbReference type="EMBL" id="ORZ35877.1"/>
    </source>
</evidence>
<protein>
    <recommendedName>
        <fullName evidence="3">Ankyrin repeat-containing domain protein</fullName>
    </recommendedName>
</protein>
<reference evidence="1 2" key="1">
    <citation type="submission" date="2016-07" db="EMBL/GenBank/DDBJ databases">
        <title>Pervasive Adenine N6-methylation of Active Genes in Fungi.</title>
        <authorList>
            <consortium name="DOE Joint Genome Institute"/>
            <person name="Mondo S.J."/>
            <person name="Dannebaum R.O."/>
            <person name="Kuo R.C."/>
            <person name="Labutti K."/>
            <person name="Haridas S."/>
            <person name="Kuo A."/>
            <person name="Salamov A."/>
            <person name="Ahrendt S.R."/>
            <person name="Lipzen A."/>
            <person name="Sullivan W."/>
            <person name="Andreopoulos W.B."/>
            <person name="Clum A."/>
            <person name="Lindquist E."/>
            <person name="Daum C."/>
            <person name="Ramamoorthy G.K."/>
            <person name="Gryganskyi A."/>
            <person name="Culley D."/>
            <person name="Magnuson J.K."/>
            <person name="James T.Y."/>
            <person name="O'Malley M.A."/>
            <person name="Stajich J.E."/>
            <person name="Spatafora J.W."/>
            <person name="Visel A."/>
            <person name="Grigoriev I.V."/>
        </authorList>
    </citation>
    <scope>NUCLEOTIDE SEQUENCE [LARGE SCALE GENOMIC DNA]</scope>
    <source>
        <strain evidence="1 2">PL171</strain>
    </source>
</reference>
<gene>
    <name evidence="1" type="ORF">BCR44DRAFT_41921</name>
</gene>
<organism evidence="1 2">
    <name type="scientific">Catenaria anguillulae PL171</name>
    <dbReference type="NCBI Taxonomy" id="765915"/>
    <lineage>
        <taxon>Eukaryota</taxon>
        <taxon>Fungi</taxon>
        <taxon>Fungi incertae sedis</taxon>
        <taxon>Blastocladiomycota</taxon>
        <taxon>Blastocladiomycetes</taxon>
        <taxon>Blastocladiales</taxon>
        <taxon>Catenariaceae</taxon>
        <taxon>Catenaria</taxon>
    </lineage>
</organism>
<evidence type="ECO:0008006" key="3">
    <source>
        <dbReference type="Google" id="ProtNLM"/>
    </source>
</evidence>
<sequence>MDFSSCIYLASTNGKLDVLDWLLNEAKAPLEAFLDAFNPADECKYYQVVLDCMAHQKTHDGSALLWWRHNVPQVQGTWMTPSPANEQYNPINMHLLEQVLKVQDILWPSAMWNLRGSWSMLSYLQNKGILTASGLAEEQDKDWSLEDELICISARTPPSWLCTALEWWQCAFPQQFACPAEIASGETPVREGARKWWLRSGLCAADSGITSFDRR</sequence>
<dbReference type="AlphaFoldDB" id="A0A1Y2HMN5"/>
<evidence type="ECO:0000313" key="2">
    <source>
        <dbReference type="Proteomes" id="UP000193411"/>
    </source>
</evidence>
<proteinExistence type="predicted"/>